<dbReference type="STRING" id="698492.A0A0E9NG10"/>
<keyword evidence="6 10" id="KW-1133">Transmembrane helix</keyword>
<dbReference type="PRINTS" id="PR00783">
    <property type="entry name" value="MINTRINSICP"/>
</dbReference>
<reference evidence="11 12" key="1">
    <citation type="journal article" date="2011" name="J. Gen. Appl. Microbiol.">
        <title>Draft genome sequencing of the enigmatic yeast Saitoella complicata.</title>
        <authorList>
            <person name="Nishida H."/>
            <person name="Hamamoto M."/>
            <person name="Sugiyama J."/>
        </authorList>
    </citation>
    <scope>NUCLEOTIDE SEQUENCE [LARGE SCALE GENOMIC DNA]</scope>
    <source>
        <strain evidence="11 12">NRRL Y-17804</strain>
    </source>
</reference>
<feature type="region of interest" description="Disordered" evidence="9">
    <location>
        <begin position="956"/>
        <end position="1002"/>
    </location>
</feature>
<feature type="compositionally biased region" description="Basic and acidic residues" evidence="9">
    <location>
        <begin position="1100"/>
        <end position="1111"/>
    </location>
</feature>
<feature type="region of interest" description="Disordered" evidence="9">
    <location>
        <begin position="582"/>
        <end position="606"/>
    </location>
</feature>
<protein>
    <recommendedName>
        <fullName evidence="13">AMP-activated protein kinase glycogen-binding domain-containing protein</fullName>
    </recommendedName>
</protein>
<feature type="compositionally biased region" description="Acidic residues" evidence="9">
    <location>
        <begin position="1030"/>
        <end position="1058"/>
    </location>
</feature>
<dbReference type="Gene3D" id="1.20.120.20">
    <property type="entry name" value="Apolipoprotein"/>
    <property type="match status" value="1"/>
</dbReference>
<sequence>MGKRAQPTDGPLSGGIDKTRSGRNRFNWHLQPAHQGPAKVAWRNHFVAMVGEYVGTVLFLFFALGGTNVANIPNVGTVNGSSVNTSNLLYISLSFGFSLAVNAWVFFRISGGLFNPAVTLGLVTSGVLQPLRGVFLTFAQILGGITGAAIIQVVLPGSLNVRTQLGGGATRTQGLFLEMFLTAELVFTILMLAAEKHKATFLAPIGIGLALFLAELVGVYYTGGSLNPARSFGPCVVLRTFDSYHWIYWLGPALGALLASTFYKFIKWLQYEEVNPDQDLDQEEIDNKRMASQFLAEHPELSPENSQVLAAHAMGAPHAPGAGADLDGQTEGESEGKGSSVPTMGIQGPGMMDLLTKGNPADVLDLPSATHASAGGFTGEQVGGISTSRPSTRQRASYRSGGGGRAGGEGMRGGLDEDSLVDRIVARLSERLRPMTAGTVGSLSTEVESPTSLGYPAVVRGAGAGVNGSRGMRNGDLDLESGDGYGLELAEPVVGTGGRLQFSAIKIVRRAHQTFSFLMIPAGLPASLGVCVGAAAWGAPLTAVSMVETQHHVRITLPQHQANPSTASLSTRSPGYPIDHHTPQQWHRSSKRPVAQPPTQVPVSVAGSWNNWKPEMMKPYEEGARLEVELEVGREWLYKFVVGSDWVLDETKEAGKLYYVMVYVVPRAAGEGLARTDQPHATDSRTVRDVCAVDTRQQTRTNSPTTLQQSRPSRSPPITSNFITALPGLGVRWLCAIATRSPNWTGCMKPRHPPLALTISNNHQTTSTTFSLMPLDLFTTPPLPSHAILRGGPISANARQLRSDRPTDTTACTSDPQAISISHLLTVIELTVGDPATGIQNHRLFLPVPEQKHTTMPASPAQAVDKALDAGLDPVPSHHETDHSPLPLNGQSPSRPSSQRQDSHPTNLFGILGGSAEEVLNEQVTSPRLVPEAADPDTYVDLAPSHEEQIINALAKESARSDSTSTGEEASTRATSVLEPLEQEKRGAAGRESHSESVRRESLSADLDVISRMKEEMAAAASAQAQGGDAIEDAAEEEEEVEPEQVAEIEREIEDNGIEEPSVADLEQRLHDDSKAPEEAALEKVAEGQPEAGVSYADAVQKDPEAEKAEMAAEAQPEPGFSYADAAAKDPVEEKKALEAGAQPEPGFSYADAAKVDPVAEATEAVEAAQPEPGFSYADAAKEEPSIEGERTPTVEEAFGKDPLVRDTPVTEQDLPSLLISKVAAPQPSWGEPDAPGPKEHAEAAVEKRVADADHEGEVEEEVVAEERVEGKMSDLIGKVEEKGEEVANVVGLHDAGEETKELKAAAEEKVGQAQEKAKDVTETVQDKAAEVVEQVPSVDEAKEKAAEVAETVKDKAAEVAEQIPSAEDVKEKAQDVAETVQDKAVDVKDAVVDTIPSTEEVRETALATKENVKALASEAQDKVQEQVNNVVEAVPSTEQVVEAVKAVPEQAQQVASDAVEKVQNAVPESVTQTAQAVSGNVQETAQAAVDVTKDVAAQAQEQARGLSEQVLAAAHYAAHAAAHPVEAIKHLPENVVHGAEAVLHQVEGRLPESVAQTAHQTLTNLEHMVQGTYPATPTEERPTSAGSAGSVYTGAEEEIGFEAQYAGQRALTEQHHTSDVQKYENQASVIARMFKFITYGWVGSLVRLFRGRK</sequence>
<reference evidence="11 12" key="2">
    <citation type="journal article" date="2014" name="J. Gen. Appl. Microbiol.">
        <title>The early diverging ascomycetous budding yeast Saitoella complicata has three histone deacetylases belonging to the Clr6, Hos2, and Rpd3 lineages.</title>
        <authorList>
            <person name="Nishida H."/>
            <person name="Matsumoto T."/>
            <person name="Kondo S."/>
            <person name="Hamamoto M."/>
            <person name="Yoshikawa H."/>
        </authorList>
    </citation>
    <scope>NUCLEOTIDE SEQUENCE [LARGE SCALE GENOMIC DNA]</scope>
    <source>
        <strain evidence="11 12">NRRL Y-17804</strain>
    </source>
</reference>
<accession>A0A0E9NG10</accession>
<dbReference type="PANTHER" id="PTHR19139:SF199">
    <property type="entry name" value="MIP17260P"/>
    <property type="match status" value="1"/>
</dbReference>
<feature type="region of interest" description="Disordered" evidence="9">
    <location>
        <begin position="316"/>
        <end position="345"/>
    </location>
</feature>
<dbReference type="EMBL" id="BACD03000017">
    <property type="protein sequence ID" value="GAO48748.1"/>
    <property type="molecule type" value="Genomic_DNA"/>
</dbReference>
<dbReference type="GO" id="GO:0015250">
    <property type="term" value="F:water channel activity"/>
    <property type="evidence" value="ECO:0007669"/>
    <property type="project" value="TreeGrafter"/>
</dbReference>
<comment type="caution">
    <text evidence="11">The sequence shown here is derived from an EMBL/GenBank/DDBJ whole genome shotgun (WGS) entry which is preliminary data.</text>
</comment>
<dbReference type="InterPro" id="IPR000425">
    <property type="entry name" value="MIP"/>
</dbReference>
<evidence type="ECO:0000256" key="3">
    <source>
        <dbReference type="ARBA" id="ARBA00022448"/>
    </source>
</evidence>
<keyword evidence="3" id="KW-0813">Transport</keyword>
<feature type="region of interest" description="Disordered" evidence="9">
    <location>
        <begin position="871"/>
        <end position="910"/>
    </location>
</feature>
<dbReference type="InterPro" id="IPR013783">
    <property type="entry name" value="Ig-like_fold"/>
</dbReference>
<dbReference type="SUPFAM" id="SSF81296">
    <property type="entry name" value="E set domains"/>
    <property type="match status" value="1"/>
</dbReference>
<feature type="transmembrane region" description="Helical" evidence="10">
    <location>
        <begin position="201"/>
        <end position="221"/>
    </location>
</feature>
<dbReference type="GO" id="GO:0005886">
    <property type="term" value="C:plasma membrane"/>
    <property type="evidence" value="ECO:0007669"/>
    <property type="project" value="TreeGrafter"/>
</dbReference>
<feature type="region of interest" description="Disordered" evidence="9">
    <location>
        <begin position="1018"/>
        <end position="1264"/>
    </location>
</feature>
<keyword evidence="4 10" id="KW-0812">Transmembrane</keyword>
<evidence type="ECO:0000256" key="7">
    <source>
        <dbReference type="ARBA" id="ARBA00023136"/>
    </source>
</evidence>
<keyword evidence="8" id="KW-0175">Coiled coil</keyword>
<feature type="transmembrane region" description="Helical" evidence="10">
    <location>
        <begin position="515"/>
        <end position="537"/>
    </location>
</feature>
<keyword evidence="5" id="KW-0677">Repeat</keyword>
<comment type="subcellular location">
    <subcellularLocation>
        <location evidence="1">Membrane</location>
        <topology evidence="1">Multi-pass membrane protein</topology>
    </subcellularLocation>
</comment>
<evidence type="ECO:0008006" key="13">
    <source>
        <dbReference type="Google" id="ProtNLM"/>
    </source>
</evidence>
<feature type="compositionally biased region" description="Low complexity" evidence="9">
    <location>
        <begin position="1156"/>
        <end position="1173"/>
    </location>
</feature>
<feature type="transmembrane region" description="Helical" evidence="10">
    <location>
        <begin position="46"/>
        <end position="67"/>
    </location>
</feature>
<evidence type="ECO:0000256" key="4">
    <source>
        <dbReference type="ARBA" id="ARBA00022692"/>
    </source>
</evidence>
<gene>
    <name evidence="11" type="ORF">G7K_2918-t2</name>
</gene>
<dbReference type="CDD" id="cd00333">
    <property type="entry name" value="MIP"/>
    <property type="match status" value="1"/>
</dbReference>
<feature type="compositionally biased region" description="Gly residues" evidence="9">
    <location>
        <begin position="400"/>
        <end position="413"/>
    </location>
</feature>
<dbReference type="SUPFAM" id="SSF81338">
    <property type="entry name" value="Aquaporin-like"/>
    <property type="match status" value="1"/>
</dbReference>
<evidence type="ECO:0000256" key="9">
    <source>
        <dbReference type="SAM" id="MobiDB-lite"/>
    </source>
</evidence>
<evidence type="ECO:0000256" key="2">
    <source>
        <dbReference type="ARBA" id="ARBA00006175"/>
    </source>
</evidence>
<organism evidence="11 12">
    <name type="scientific">Saitoella complicata (strain BCRC 22490 / CBS 7301 / JCM 7358 / NBRC 10748 / NRRL Y-17804)</name>
    <dbReference type="NCBI Taxonomy" id="698492"/>
    <lineage>
        <taxon>Eukaryota</taxon>
        <taxon>Fungi</taxon>
        <taxon>Dikarya</taxon>
        <taxon>Ascomycota</taxon>
        <taxon>Taphrinomycotina</taxon>
        <taxon>Taphrinomycotina incertae sedis</taxon>
        <taxon>Saitoella</taxon>
    </lineage>
</organism>
<dbReference type="PANTHER" id="PTHR19139">
    <property type="entry name" value="AQUAPORIN TRANSPORTER"/>
    <property type="match status" value="1"/>
</dbReference>
<dbReference type="InterPro" id="IPR034294">
    <property type="entry name" value="Aquaporin_transptr"/>
</dbReference>
<evidence type="ECO:0000256" key="10">
    <source>
        <dbReference type="SAM" id="Phobius"/>
    </source>
</evidence>
<feature type="compositionally biased region" description="Low complexity" evidence="9">
    <location>
        <begin position="316"/>
        <end position="327"/>
    </location>
</feature>
<feature type="region of interest" description="Disordered" evidence="9">
    <location>
        <begin position="374"/>
        <end position="415"/>
    </location>
</feature>
<feature type="coiled-coil region" evidence="8">
    <location>
        <begin position="1297"/>
        <end position="1359"/>
    </location>
</feature>
<dbReference type="Pfam" id="PF00230">
    <property type="entry name" value="MIP"/>
    <property type="match status" value="1"/>
</dbReference>
<feature type="compositionally biased region" description="Basic and acidic residues" evidence="9">
    <location>
        <begin position="1237"/>
        <end position="1256"/>
    </location>
</feature>
<dbReference type="Proteomes" id="UP000033140">
    <property type="component" value="Unassembled WGS sequence"/>
</dbReference>
<feature type="compositionally biased region" description="Basic and acidic residues" evidence="9">
    <location>
        <begin position="1066"/>
        <end position="1086"/>
    </location>
</feature>
<evidence type="ECO:0000256" key="5">
    <source>
        <dbReference type="ARBA" id="ARBA00022737"/>
    </source>
</evidence>
<keyword evidence="12" id="KW-1185">Reference proteome</keyword>
<feature type="transmembrane region" description="Helical" evidence="10">
    <location>
        <begin position="246"/>
        <end position="266"/>
    </location>
</feature>
<name>A0A0E9NG10_SAICN</name>
<dbReference type="FunFam" id="1.20.1080.10:FF:000014">
    <property type="entry name" value="Aquaporin 1"/>
    <property type="match status" value="1"/>
</dbReference>
<feature type="compositionally biased region" description="Low complexity" evidence="9">
    <location>
        <begin position="891"/>
        <end position="900"/>
    </location>
</feature>
<evidence type="ECO:0000256" key="8">
    <source>
        <dbReference type="SAM" id="Coils"/>
    </source>
</evidence>
<dbReference type="CDD" id="cd02859">
    <property type="entry name" value="E_set_AMPKbeta_like_N"/>
    <property type="match status" value="1"/>
</dbReference>
<feature type="compositionally biased region" description="Low complexity" evidence="9">
    <location>
        <begin position="1018"/>
        <end position="1029"/>
    </location>
</feature>
<dbReference type="Gene3D" id="2.60.40.10">
    <property type="entry name" value="Immunoglobulins"/>
    <property type="match status" value="1"/>
</dbReference>
<feature type="compositionally biased region" description="Basic and acidic residues" evidence="9">
    <location>
        <begin position="1180"/>
        <end position="1205"/>
    </location>
</feature>
<proteinExistence type="inferred from homology"/>
<feature type="transmembrane region" description="Helical" evidence="10">
    <location>
        <begin position="134"/>
        <end position="155"/>
    </location>
</feature>
<feature type="transmembrane region" description="Helical" evidence="10">
    <location>
        <begin position="175"/>
        <end position="194"/>
    </location>
</feature>
<feature type="compositionally biased region" description="Polar residues" evidence="9">
    <location>
        <begin position="961"/>
        <end position="975"/>
    </location>
</feature>
<dbReference type="InterPro" id="IPR014756">
    <property type="entry name" value="Ig_E-set"/>
</dbReference>
<feature type="compositionally biased region" description="Basic and acidic residues" evidence="9">
    <location>
        <begin position="1127"/>
        <end position="1138"/>
    </location>
</feature>
<evidence type="ECO:0000313" key="12">
    <source>
        <dbReference type="Proteomes" id="UP000033140"/>
    </source>
</evidence>
<keyword evidence="7 10" id="KW-0472">Membrane</keyword>
<dbReference type="Gene3D" id="1.20.1080.10">
    <property type="entry name" value="Glycerol uptake facilitator protein"/>
    <property type="match status" value="1"/>
</dbReference>
<reference evidence="11 12" key="3">
    <citation type="journal article" date="2015" name="Genome Announc.">
        <title>Draft Genome Sequence of the Archiascomycetous Yeast Saitoella complicata.</title>
        <authorList>
            <person name="Yamauchi K."/>
            <person name="Kondo S."/>
            <person name="Hamamoto M."/>
            <person name="Takahashi Y."/>
            <person name="Ogura Y."/>
            <person name="Hayashi T."/>
            <person name="Nishida H."/>
        </authorList>
    </citation>
    <scope>NUCLEOTIDE SEQUENCE [LARGE SCALE GENOMIC DNA]</scope>
    <source>
        <strain evidence="11 12">NRRL Y-17804</strain>
    </source>
</reference>
<feature type="transmembrane region" description="Helical" evidence="10">
    <location>
        <begin position="87"/>
        <end position="107"/>
    </location>
</feature>
<comment type="similarity">
    <text evidence="2">Belongs to the MIP/aquaporin (TC 1.A.8) family.</text>
</comment>
<evidence type="ECO:0000256" key="6">
    <source>
        <dbReference type="ARBA" id="ARBA00022989"/>
    </source>
</evidence>
<evidence type="ECO:0000256" key="1">
    <source>
        <dbReference type="ARBA" id="ARBA00004141"/>
    </source>
</evidence>
<dbReference type="InterPro" id="IPR023271">
    <property type="entry name" value="Aquaporin-like"/>
</dbReference>
<feature type="region of interest" description="Disordered" evidence="9">
    <location>
        <begin position="695"/>
        <end position="719"/>
    </location>
</feature>
<feature type="compositionally biased region" description="Basic and acidic residues" evidence="9">
    <location>
        <begin position="982"/>
        <end position="1002"/>
    </location>
</feature>
<evidence type="ECO:0000313" key="11">
    <source>
        <dbReference type="EMBL" id="GAO48748.1"/>
    </source>
</evidence>